<keyword evidence="11 18" id="KW-1133">Transmembrane helix</keyword>
<keyword evidence="7 18" id="KW-0812">Transmembrane</keyword>
<feature type="transmembrane region" description="Helical" evidence="18">
    <location>
        <begin position="299"/>
        <end position="319"/>
    </location>
</feature>
<keyword evidence="5" id="KW-1003">Cell membrane</keyword>
<dbReference type="InterPro" id="IPR003598">
    <property type="entry name" value="Ig_sub2"/>
</dbReference>
<dbReference type="RefSeq" id="XP_033806333.1">
    <property type="nucleotide sequence ID" value="XM_033950442.1"/>
</dbReference>
<keyword evidence="21" id="KW-1185">Reference proteome</keyword>
<keyword evidence="14" id="KW-1015">Disulfide bond</keyword>
<dbReference type="SUPFAM" id="SSF48726">
    <property type="entry name" value="Immunoglobulin"/>
    <property type="match status" value="3"/>
</dbReference>
<keyword evidence="9" id="KW-0677">Repeat</keyword>
<dbReference type="FunCoup" id="A0A6P8RLX0">
    <property type="interactions" value="240"/>
</dbReference>
<comment type="subcellular location">
    <subcellularLocation>
        <location evidence="1">Cell membrane</location>
    </subcellularLocation>
    <subcellularLocation>
        <location evidence="2">Membrane</location>
        <topology evidence="2">Single-pass type I membrane protein</topology>
    </subcellularLocation>
    <subcellularLocation>
        <location evidence="3">Secreted</location>
    </subcellularLocation>
</comment>
<evidence type="ECO:0000313" key="22">
    <source>
        <dbReference type="RefSeq" id="XP_033806333.1"/>
    </source>
</evidence>
<dbReference type="SUPFAM" id="SSF52200">
    <property type="entry name" value="Toll/Interleukin receptor TIR domain"/>
    <property type="match status" value="1"/>
</dbReference>
<reference evidence="22" key="1">
    <citation type="submission" date="2025-08" db="UniProtKB">
        <authorList>
            <consortium name="RefSeq"/>
        </authorList>
    </citation>
    <scope>IDENTIFICATION</scope>
</reference>
<dbReference type="Proteomes" id="UP000515159">
    <property type="component" value="Chromosome 6"/>
</dbReference>
<sequence>MADEAFIINCHCVGPNDLSDNITWFRNDMRIPNKEGTRIHSSGEYLRILPTAQGDTGTYTCFIQRNASSFWCHMNLTVYRYEQGNCFPANSRFEPISQKVGDAKIVCPMTNQYEKLSNFTWYKDCRRLQGTKYKIISTDLIIKEANKSDEGSYTCKFTYVHNGTEYNVTRTKALKIKENTITKFPMIDSPRNGTMEVEVGSARNITCSAFLGYGPQKGFSVYWTVNGTKIKKLDQLRFNETKQSVQKHNQTFHVSVLMIMEVKKEDLYTNFTCTALNFVGWQESTIILIPSAKDYMKHVLISFIGLLISVVLIITLYVYCRVDIVLLYREIFKPLRIADDGKIYDAYVVYPRKYNTTGMKTVEYFIHNILLDVLENKCGYILYIPGRNTLPGEDIASAAAMNIKKSRRLIIILTSQIGNCEEFAYEQQIGLYDALIKNDLKVILIEMEKNSGDCSLQESLRHIIKQKGTIKWNEDILANNHSPNNKFWKYVRYQMPGRCQPSKPVGY</sequence>
<evidence type="ECO:0000256" key="14">
    <source>
        <dbReference type="ARBA" id="ARBA00023157"/>
    </source>
</evidence>
<evidence type="ECO:0000256" key="7">
    <source>
        <dbReference type="ARBA" id="ARBA00022692"/>
    </source>
</evidence>
<keyword evidence="6" id="KW-0964">Secreted</keyword>
<evidence type="ECO:0000256" key="2">
    <source>
        <dbReference type="ARBA" id="ARBA00004479"/>
    </source>
</evidence>
<accession>A0A6P8RLX0</accession>
<dbReference type="InterPro" id="IPR013783">
    <property type="entry name" value="Ig-like_fold"/>
</dbReference>
<dbReference type="InterPro" id="IPR007110">
    <property type="entry name" value="Ig-like_dom"/>
</dbReference>
<evidence type="ECO:0000256" key="11">
    <source>
        <dbReference type="ARBA" id="ARBA00022989"/>
    </source>
</evidence>
<keyword evidence="16" id="KW-0325">Glycoprotein</keyword>
<evidence type="ECO:0000256" key="17">
    <source>
        <dbReference type="ARBA" id="ARBA00023319"/>
    </source>
</evidence>
<evidence type="ECO:0000256" key="12">
    <source>
        <dbReference type="ARBA" id="ARBA00023027"/>
    </source>
</evidence>
<dbReference type="PANTHER" id="PTHR11890">
    <property type="entry name" value="INTERLEUKIN-1 RECEPTOR FAMILY MEMBER"/>
    <property type="match status" value="1"/>
</dbReference>
<dbReference type="Pfam" id="PF01582">
    <property type="entry name" value="TIR"/>
    <property type="match status" value="1"/>
</dbReference>
<dbReference type="SMART" id="SM00255">
    <property type="entry name" value="TIR"/>
    <property type="match status" value="1"/>
</dbReference>
<dbReference type="KEGG" id="gsh:117363125"/>
<dbReference type="GeneID" id="117363125"/>
<dbReference type="InterPro" id="IPR013098">
    <property type="entry name" value="Ig_I-set"/>
</dbReference>
<dbReference type="PRINTS" id="PR01537">
    <property type="entry name" value="INTRLKN1R1F"/>
</dbReference>
<comment type="similarity">
    <text evidence="4">Belongs to the interleukin-1 receptor family.</text>
</comment>
<evidence type="ECO:0000256" key="13">
    <source>
        <dbReference type="ARBA" id="ARBA00023136"/>
    </source>
</evidence>
<evidence type="ECO:0000256" key="8">
    <source>
        <dbReference type="ARBA" id="ARBA00022729"/>
    </source>
</evidence>
<evidence type="ECO:0000259" key="19">
    <source>
        <dbReference type="PROSITE" id="PS50104"/>
    </source>
</evidence>
<organism evidence="21 22">
    <name type="scientific">Geotrypetes seraphini</name>
    <name type="common">Gaboon caecilian</name>
    <name type="synonym">Caecilia seraphini</name>
    <dbReference type="NCBI Taxonomy" id="260995"/>
    <lineage>
        <taxon>Eukaryota</taxon>
        <taxon>Metazoa</taxon>
        <taxon>Chordata</taxon>
        <taxon>Craniata</taxon>
        <taxon>Vertebrata</taxon>
        <taxon>Euteleostomi</taxon>
        <taxon>Amphibia</taxon>
        <taxon>Gymnophiona</taxon>
        <taxon>Geotrypetes</taxon>
    </lineage>
</organism>
<dbReference type="Pfam" id="PF07679">
    <property type="entry name" value="I-set"/>
    <property type="match status" value="1"/>
</dbReference>
<evidence type="ECO:0000256" key="4">
    <source>
        <dbReference type="ARBA" id="ARBA00009752"/>
    </source>
</evidence>
<evidence type="ECO:0000259" key="20">
    <source>
        <dbReference type="PROSITE" id="PS50835"/>
    </source>
</evidence>
<dbReference type="InterPro" id="IPR015621">
    <property type="entry name" value="IL-1_rcpt_fam"/>
</dbReference>
<dbReference type="InterPro" id="IPR036179">
    <property type="entry name" value="Ig-like_dom_sf"/>
</dbReference>
<dbReference type="PRINTS" id="PR01536">
    <property type="entry name" value="INTRLKN1R12F"/>
</dbReference>
<evidence type="ECO:0000256" key="16">
    <source>
        <dbReference type="ARBA" id="ARBA00023180"/>
    </source>
</evidence>
<evidence type="ECO:0000256" key="15">
    <source>
        <dbReference type="ARBA" id="ARBA00023170"/>
    </source>
</evidence>
<dbReference type="SMART" id="SM00409">
    <property type="entry name" value="IG"/>
    <property type="match status" value="3"/>
</dbReference>
<dbReference type="AlphaFoldDB" id="A0A6P8RLX0"/>
<dbReference type="InParanoid" id="A0A6P8RLX0"/>
<evidence type="ECO:0000256" key="1">
    <source>
        <dbReference type="ARBA" id="ARBA00004236"/>
    </source>
</evidence>
<dbReference type="OrthoDB" id="6132459at2759"/>
<evidence type="ECO:0000256" key="6">
    <source>
        <dbReference type="ARBA" id="ARBA00022525"/>
    </source>
</evidence>
<evidence type="ECO:0000256" key="18">
    <source>
        <dbReference type="SAM" id="Phobius"/>
    </source>
</evidence>
<dbReference type="GO" id="GO:0016787">
    <property type="term" value="F:hydrolase activity"/>
    <property type="evidence" value="ECO:0007669"/>
    <property type="project" value="UniProtKB-KW"/>
</dbReference>
<dbReference type="Pfam" id="PF00047">
    <property type="entry name" value="ig"/>
    <property type="match status" value="1"/>
</dbReference>
<name>A0A6P8RLX0_GEOSA</name>
<dbReference type="GO" id="GO:0004908">
    <property type="term" value="F:interleukin-1 receptor activity"/>
    <property type="evidence" value="ECO:0007669"/>
    <property type="project" value="InterPro"/>
</dbReference>
<dbReference type="Gene3D" id="2.60.40.10">
    <property type="entry name" value="Immunoglobulins"/>
    <property type="match status" value="3"/>
</dbReference>
<keyword evidence="15" id="KW-0675">Receptor</keyword>
<dbReference type="SMART" id="SM00408">
    <property type="entry name" value="IGc2"/>
    <property type="match status" value="2"/>
</dbReference>
<dbReference type="GO" id="GO:0005576">
    <property type="term" value="C:extracellular region"/>
    <property type="evidence" value="ECO:0007669"/>
    <property type="project" value="UniProtKB-SubCell"/>
</dbReference>
<dbReference type="InterPro" id="IPR000157">
    <property type="entry name" value="TIR_dom"/>
</dbReference>
<keyword evidence="17" id="KW-0393">Immunoglobulin domain</keyword>
<dbReference type="PROSITE" id="PS50835">
    <property type="entry name" value="IG_LIKE"/>
    <property type="match status" value="3"/>
</dbReference>
<dbReference type="GO" id="GO:0005886">
    <property type="term" value="C:plasma membrane"/>
    <property type="evidence" value="ECO:0007669"/>
    <property type="project" value="UniProtKB-SubCell"/>
</dbReference>
<dbReference type="PROSITE" id="PS50104">
    <property type="entry name" value="TIR"/>
    <property type="match status" value="1"/>
</dbReference>
<feature type="domain" description="Ig-like" evidence="20">
    <location>
        <begin position="88"/>
        <end position="171"/>
    </location>
</feature>
<dbReference type="InterPro" id="IPR035897">
    <property type="entry name" value="Toll_tir_struct_dom_sf"/>
</dbReference>
<evidence type="ECO:0000256" key="10">
    <source>
        <dbReference type="ARBA" id="ARBA00022801"/>
    </source>
</evidence>
<evidence type="ECO:0000256" key="3">
    <source>
        <dbReference type="ARBA" id="ARBA00004613"/>
    </source>
</evidence>
<feature type="domain" description="Ig-like" evidence="20">
    <location>
        <begin position="1"/>
        <end position="77"/>
    </location>
</feature>
<feature type="domain" description="TIR" evidence="19">
    <location>
        <begin position="342"/>
        <end position="495"/>
    </location>
</feature>
<evidence type="ECO:0000256" key="9">
    <source>
        <dbReference type="ARBA" id="ARBA00022737"/>
    </source>
</evidence>
<dbReference type="InterPro" id="IPR013151">
    <property type="entry name" value="Immunoglobulin_dom"/>
</dbReference>
<keyword evidence="8" id="KW-0732">Signal</keyword>
<dbReference type="FunFam" id="2.60.40.10:FF:000284">
    <property type="entry name" value="interleukin-1 receptor accessory protein-like 1"/>
    <property type="match status" value="1"/>
</dbReference>
<dbReference type="FunFam" id="2.60.40.10:FF:000188">
    <property type="entry name" value="Interleukin-1 receptor accessory protein-like 1"/>
    <property type="match status" value="1"/>
</dbReference>
<dbReference type="InterPro" id="IPR004074">
    <property type="entry name" value="IL-1_rcpt_I/II-typ"/>
</dbReference>
<dbReference type="GO" id="GO:0002113">
    <property type="term" value="F:interleukin-33 binding"/>
    <property type="evidence" value="ECO:0007669"/>
    <property type="project" value="TreeGrafter"/>
</dbReference>
<dbReference type="Gene3D" id="3.40.50.10140">
    <property type="entry name" value="Toll/interleukin-1 receptor homology (TIR) domain"/>
    <property type="match status" value="1"/>
</dbReference>
<keyword evidence="13 18" id="KW-0472">Membrane</keyword>
<evidence type="ECO:0000313" key="21">
    <source>
        <dbReference type="Proteomes" id="UP000515159"/>
    </source>
</evidence>
<dbReference type="PANTHER" id="PTHR11890:SF7">
    <property type="entry name" value="INTERLEUKIN-1 RECEPTOR-LIKE 1"/>
    <property type="match status" value="1"/>
</dbReference>
<proteinExistence type="inferred from homology"/>
<protein>
    <submittedName>
        <fullName evidence="22">Interleukin-1 receptor-like 1</fullName>
    </submittedName>
</protein>
<evidence type="ECO:0000256" key="5">
    <source>
        <dbReference type="ARBA" id="ARBA00022475"/>
    </source>
</evidence>
<dbReference type="InterPro" id="IPR003599">
    <property type="entry name" value="Ig_sub"/>
</dbReference>
<dbReference type="CTD" id="9173"/>
<dbReference type="FunFam" id="3.40.50.10140:FF:000002">
    <property type="entry name" value="Interleukin 1 receptor accessory protein"/>
    <property type="match status" value="1"/>
</dbReference>
<gene>
    <name evidence="22" type="primary">IL1RL1</name>
</gene>
<keyword evidence="12" id="KW-0520">NAD</keyword>
<feature type="domain" description="Ig-like" evidence="20">
    <location>
        <begin position="185"/>
        <end position="277"/>
    </location>
</feature>
<keyword evidence="10" id="KW-0378">Hydrolase</keyword>